<dbReference type="Proteomes" id="UP000541444">
    <property type="component" value="Unassembled WGS sequence"/>
</dbReference>
<keyword evidence="2" id="KW-1185">Reference proteome</keyword>
<sequence>MTAGGVILRLLRCGFRGLVVLLDFFHQRSSAGGVILRLLFSVCLYLGFRGIVERLNSLEHGTVEGLNSLKDLIPSLKGSRGLRLLFYVFWLLSLFLTL</sequence>
<gene>
    <name evidence="1" type="ORF">GIB67_015255</name>
</gene>
<proteinExistence type="predicted"/>
<dbReference type="AlphaFoldDB" id="A0A7J7MSM5"/>
<protein>
    <submittedName>
        <fullName evidence="1">Uncharacterized protein</fullName>
    </submittedName>
</protein>
<evidence type="ECO:0000313" key="2">
    <source>
        <dbReference type="Proteomes" id="UP000541444"/>
    </source>
</evidence>
<reference evidence="1 2" key="1">
    <citation type="journal article" date="2020" name="IScience">
        <title>Genome Sequencing of the Endangered Kingdonia uniflora (Circaeasteraceae, Ranunculales) Reveals Potential Mechanisms of Evolutionary Specialization.</title>
        <authorList>
            <person name="Sun Y."/>
            <person name="Deng T."/>
            <person name="Zhang A."/>
            <person name="Moore M.J."/>
            <person name="Landis J.B."/>
            <person name="Lin N."/>
            <person name="Zhang H."/>
            <person name="Zhang X."/>
            <person name="Huang J."/>
            <person name="Zhang X."/>
            <person name="Sun H."/>
            <person name="Wang H."/>
        </authorList>
    </citation>
    <scope>NUCLEOTIDE SEQUENCE [LARGE SCALE GENOMIC DNA]</scope>
    <source>
        <strain evidence="1">TB1705</strain>
        <tissue evidence="1">Leaf</tissue>
    </source>
</reference>
<evidence type="ECO:0000313" key="1">
    <source>
        <dbReference type="EMBL" id="KAF6157939.1"/>
    </source>
</evidence>
<accession>A0A7J7MSM5</accession>
<dbReference type="EMBL" id="JACGCM010001245">
    <property type="protein sequence ID" value="KAF6157939.1"/>
    <property type="molecule type" value="Genomic_DNA"/>
</dbReference>
<organism evidence="1 2">
    <name type="scientific">Kingdonia uniflora</name>
    <dbReference type="NCBI Taxonomy" id="39325"/>
    <lineage>
        <taxon>Eukaryota</taxon>
        <taxon>Viridiplantae</taxon>
        <taxon>Streptophyta</taxon>
        <taxon>Embryophyta</taxon>
        <taxon>Tracheophyta</taxon>
        <taxon>Spermatophyta</taxon>
        <taxon>Magnoliopsida</taxon>
        <taxon>Ranunculales</taxon>
        <taxon>Circaeasteraceae</taxon>
        <taxon>Kingdonia</taxon>
    </lineage>
</organism>
<comment type="caution">
    <text evidence="1">The sequence shown here is derived from an EMBL/GenBank/DDBJ whole genome shotgun (WGS) entry which is preliminary data.</text>
</comment>
<name>A0A7J7MSM5_9MAGN</name>